<feature type="region of interest" description="Disordered" evidence="1">
    <location>
        <begin position="1"/>
        <end position="45"/>
    </location>
</feature>
<dbReference type="PROSITE" id="PS50878">
    <property type="entry name" value="RT_POL"/>
    <property type="match status" value="1"/>
</dbReference>
<accession>A0A8H3QLJ6</accession>
<dbReference type="InterPro" id="IPR012337">
    <property type="entry name" value="RNaseH-like_sf"/>
</dbReference>
<feature type="domain" description="Reverse transcriptase" evidence="2">
    <location>
        <begin position="649"/>
        <end position="945"/>
    </location>
</feature>
<dbReference type="Proteomes" id="UP000615446">
    <property type="component" value="Unassembled WGS sequence"/>
</dbReference>
<dbReference type="SUPFAM" id="SSF56219">
    <property type="entry name" value="DNase I-like"/>
    <property type="match status" value="1"/>
</dbReference>
<evidence type="ECO:0000313" key="4">
    <source>
        <dbReference type="EMBL" id="GES85430.1"/>
    </source>
</evidence>
<comment type="caution">
    <text evidence="4">The sequence shown here is derived from an EMBL/GenBank/DDBJ whole genome shotgun (WGS) entry which is preliminary data.</text>
</comment>
<dbReference type="InterPro" id="IPR000477">
    <property type="entry name" value="RT_dom"/>
</dbReference>
<name>A0A8H3QLJ6_9GLOM</name>
<dbReference type="CDD" id="cd09276">
    <property type="entry name" value="Rnase_HI_RT_non_LTR"/>
    <property type="match status" value="1"/>
</dbReference>
<dbReference type="InterPro" id="IPR036397">
    <property type="entry name" value="RNaseH_sf"/>
</dbReference>
<dbReference type="OrthoDB" id="3230070at2759"/>
<protein>
    <recommendedName>
        <fullName evidence="6">RNase H type-1 domain-containing protein</fullName>
    </recommendedName>
</protein>
<feature type="compositionally biased region" description="Polar residues" evidence="1">
    <location>
        <begin position="32"/>
        <end position="45"/>
    </location>
</feature>
<evidence type="ECO:0000259" key="2">
    <source>
        <dbReference type="PROSITE" id="PS50878"/>
    </source>
</evidence>
<organism evidence="4 5">
    <name type="scientific">Rhizophagus clarus</name>
    <dbReference type="NCBI Taxonomy" id="94130"/>
    <lineage>
        <taxon>Eukaryota</taxon>
        <taxon>Fungi</taxon>
        <taxon>Fungi incertae sedis</taxon>
        <taxon>Mucoromycota</taxon>
        <taxon>Glomeromycotina</taxon>
        <taxon>Glomeromycetes</taxon>
        <taxon>Glomerales</taxon>
        <taxon>Glomeraceae</taxon>
        <taxon>Rhizophagus</taxon>
    </lineage>
</organism>
<dbReference type="Pfam" id="PF03372">
    <property type="entry name" value="Exo_endo_phos"/>
    <property type="match status" value="1"/>
</dbReference>
<dbReference type="InterPro" id="IPR005135">
    <property type="entry name" value="Endo/exonuclease/phosphatase"/>
</dbReference>
<gene>
    <name evidence="4" type="ORF">RCL2_001253800</name>
</gene>
<feature type="compositionally biased region" description="Polar residues" evidence="1">
    <location>
        <begin position="1"/>
        <end position="12"/>
    </location>
</feature>
<dbReference type="Gene3D" id="3.30.420.10">
    <property type="entry name" value="Ribonuclease H-like superfamily/Ribonuclease H"/>
    <property type="match status" value="1"/>
</dbReference>
<dbReference type="InterPro" id="IPR002156">
    <property type="entry name" value="RNaseH_domain"/>
</dbReference>
<dbReference type="InterPro" id="IPR036691">
    <property type="entry name" value="Endo/exonu/phosph_ase_sf"/>
</dbReference>
<evidence type="ECO:0000256" key="1">
    <source>
        <dbReference type="SAM" id="MobiDB-lite"/>
    </source>
</evidence>
<evidence type="ECO:0000313" key="5">
    <source>
        <dbReference type="Proteomes" id="UP000615446"/>
    </source>
</evidence>
<dbReference type="PROSITE" id="PS50879">
    <property type="entry name" value="RNASE_H_1"/>
    <property type="match status" value="1"/>
</dbReference>
<dbReference type="Gene3D" id="3.60.10.10">
    <property type="entry name" value="Endonuclease/exonuclease/phosphatase"/>
    <property type="match status" value="1"/>
</dbReference>
<dbReference type="Pfam" id="PF00078">
    <property type="entry name" value="RVT_1"/>
    <property type="match status" value="1"/>
</dbReference>
<dbReference type="PANTHER" id="PTHR19446">
    <property type="entry name" value="REVERSE TRANSCRIPTASES"/>
    <property type="match status" value="1"/>
</dbReference>
<proteinExistence type="predicted"/>
<reference evidence="4" key="1">
    <citation type="submission" date="2019-10" db="EMBL/GenBank/DDBJ databases">
        <title>Conservation and host-specific expression of non-tandemly repeated heterogenous ribosome RNA gene in arbuscular mycorrhizal fungi.</title>
        <authorList>
            <person name="Maeda T."/>
            <person name="Kobayashi Y."/>
            <person name="Nakagawa T."/>
            <person name="Ezawa T."/>
            <person name="Yamaguchi K."/>
            <person name="Bino T."/>
            <person name="Nishimoto Y."/>
            <person name="Shigenobu S."/>
            <person name="Kawaguchi M."/>
        </authorList>
    </citation>
    <scope>NUCLEOTIDE SEQUENCE</scope>
    <source>
        <strain evidence="4">HR1</strain>
    </source>
</reference>
<sequence>MANNKLLNSTEMTNKNTKVTRKTKPRKGKPQQFPNSPRNTQNNDASHIQDTNIRHSQQRQDELNINGGASVTNTFNLTFMGHNINGLGPDYFKLNIFMDYCTNKGADIIGICETNRTRKDGEFWNKQNTEYISFWTNKDNKIKGSGVCIIINKKWEKHLGKVNRIGAYYIEAKLFFKNCTLVVGVVYMPPSDIVKQNELTSHIKNEFTNHSKKNRYYVLIGDLNSYINKSMDYSGPSKLAKKPSNIITWLDDSFFVDTFRKLNPKKRSFTWTNKTTSTRIDYIWADPKLEDKLKKSHIYQSADITDSDHNILLVEISLTDIIVTNNKGGRRAEKNTKRIIFDYENTTNEQWNKYEKHLKDLLEKRNAFNYIETHGQNKDTLNKLWDIICNCIQQASLEHIPHKKVGGTKTNLNRNYKEIEDSSKERKDLLYIRSLMRKLHKNELKGLKASEGIKSFNRRYGTNISQLTEDTDWHTWKCETRNWLKIVRRVIKMKDKACKEATIKRRIEERNKMITTDQRKMINNILDKTYSKINLDRIRITTDTQEETLLNSKDEVQTEAINTFSALFRSRNHKFENLPEQWKDIYEPRADINPQIYDRLSDTPTEQEWNEMLNTTNDKSAPGISNISYKLIKKAGVKVNELFRQYTGLCYYLQDIPVKWKVSQLYPIPKTYDWDYNLARTRPILLIECLRKCAVKIITKCLGSILSRYEILKGPNYAGLPGESTSAPLTIINGILEDAREENKTLWIVSQDMAKAFDSVGMIPLQKALERIRLPHTIINFIINIYKNRKMRIITAYGLTDTFTARDGIDQGEVISPLVWRIFYDPLLHRIQEDESLGYTMELKWPNNVFHNEKRNIKIRTAASAYVDDTQWIAKSKNEAKKISLIADEFFDINDIKINGEKSEIIVVNPEDINENERFLEIGKNKDKVFANKGSDPIRILGVWFKADKGDKHIESLVKKEISTILGAIRRKHITHVQAIYIVNAVLLPRLEYRLKTTIWEEKKYEEIFRPVMKVIKHKARLPANCHDNILLHSAQGKLKNLWRNQLAAQITEFLVALNSQTKQADILKMRLKKAQLTLNITSCILTNDPDVTVPNKILNNHTYNVVRKAHDYFFKFHPLTENEEWNIPIIGPSVRDFVYEQAPELVKKDKELIIRKAATLSIYGVLQLLNYDASNTITWQQICDFNKRQARGRTPKWFTILLGLVQQSTQLKDLCKISVESLNPGSESERDRETSINIQAIKVTKETPSTDGRKKEFVYTQQDHTLVIGQINKKNRSGRYSIQHWAIKKGDDNGVIVIQRCNGCALNDKRVNKESHNCYFNKECSDLACINRISNCQNNSNTKIIKDIIEIRNHQGRQHIPEWIPGPIQIHDYDTALIQNTLLNKESVTQHIALLHHLRLLFSPSDMINIYTDGSLTTRYNANLNTFTKHMGTGWVILNNKEEVILECSSSITEWPSSTRAELGAILSAILVLQTGQRVKIFTDSQAAIDSINYINTSLTNGKNKIRVWCKSNNYSIVSSIINLIDSKHLELKLIKVKGHSGVKGNEEADRVAKNDKEKLTCITINDSQQKDLKYDLYWDGKRVDRHIRKFIDNLCESALEAAWSLNRANRTILQDTTYTIEEKVTWALFKKNTGFNCTSSSVNNRFIKHLKLTNNLLPTLEIMKERRYDLYGDVKCQMCLEENEDDDHIIYCQQLKDKWLMVANNTRHECDQMLKDLLSQENHLQLNQEDIQQLMSWNRNFFVHITGPNQELPIPFIHLIDLH</sequence>
<dbReference type="GO" id="GO:0004523">
    <property type="term" value="F:RNA-DNA hybrid ribonuclease activity"/>
    <property type="evidence" value="ECO:0007669"/>
    <property type="project" value="InterPro"/>
</dbReference>
<dbReference type="EMBL" id="BLAL01000156">
    <property type="protein sequence ID" value="GES85430.1"/>
    <property type="molecule type" value="Genomic_DNA"/>
</dbReference>
<dbReference type="Pfam" id="PF00075">
    <property type="entry name" value="RNase_H"/>
    <property type="match status" value="1"/>
</dbReference>
<feature type="domain" description="RNase H type-1" evidence="3">
    <location>
        <begin position="1405"/>
        <end position="1559"/>
    </location>
</feature>
<dbReference type="GO" id="GO:0003676">
    <property type="term" value="F:nucleic acid binding"/>
    <property type="evidence" value="ECO:0007669"/>
    <property type="project" value="InterPro"/>
</dbReference>
<evidence type="ECO:0000259" key="3">
    <source>
        <dbReference type="PROSITE" id="PS50879"/>
    </source>
</evidence>
<feature type="compositionally biased region" description="Basic residues" evidence="1">
    <location>
        <begin position="18"/>
        <end position="29"/>
    </location>
</feature>
<evidence type="ECO:0008006" key="6">
    <source>
        <dbReference type="Google" id="ProtNLM"/>
    </source>
</evidence>
<dbReference type="SUPFAM" id="SSF53098">
    <property type="entry name" value="Ribonuclease H-like"/>
    <property type="match status" value="1"/>
</dbReference>